<proteinExistence type="inferred from homology"/>
<dbReference type="InterPro" id="IPR049326">
    <property type="entry name" value="Rhodopsin_dom_fungi"/>
</dbReference>
<gene>
    <name evidence="9" type="ORF">PG991_015461</name>
</gene>
<feature type="domain" description="Rhodopsin" evidence="8">
    <location>
        <begin position="62"/>
        <end position="297"/>
    </location>
</feature>
<comment type="similarity">
    <text evidence="5">Belongs to the SAT4 family.</text>
</comment>
<feature type="transmembrane region" description="Helical" evidence="7">
    <location>
        <begin position="78"/>
        <end position="99"/>
    </location>
</feature>
<feature type="transmembrane region" description="Helical" evidence="7">
    <location>
        <begin position="157"/>
        <end position="177"/>
    </location>
</feature>
<dbReference type="InterPro" id="IPR052337">
    <property type="entry name" value="SAT4-like"/>
</dbReference>
<feature type="region of interest" description="Disordered" evidence="6">
    <location>
        <begin position="369"/>
        <end position="415"/>
    </location>
</feature>
<dbReference type="EMBL" id="JAQQWI010000022">
    <property type="protein sequence ID" value="KAK7995994.1"/>
    <property type="molecule type" value="Genomic_DNA"/>
</dbReference>
<organism evidence="9 10">
    <name type="scientific">Apiospora marii</name>
    <dbReference type="NCBI Taxonomy" id="335849"/>
    <lineage>
        <taxon>Eukaryota</taxon>
        <taxon>Fungi</taxon>
        <taxon>Dikarya</taxon>
        <taxon>Ascomycota</taxon>
        <taxon>Pezizomycotina</taxon>
        <taxon>Sordariomycetes</taxon>
        <taxon>Xylariomycetidae</taxon>
        <taxon>Amphisphaeriales</taxon>
        <taxon>Apiosporaceae</taxon>
        <taxon>Apiospora</taxon>
    </lineage>
</organism>
<evidence type="ECO:0000256" key="5">
    <source>
        <dbReference type="ARBA" id="ARBA00038359"/>
    </source>
</evidence>
<evidence type="ECO:0000313" key="9">
    <source>
        <dbReference type="EMBL" id="KAK7995994.1"/>
    </source>
</evidence>
<evidence type="ECO:0000259" key="8">
    <source>
        <dbReference type="Pfam" id="PF20684"/>
    </source>
</evidence>
<keyword evidence="10" id="KW-1185">Reference proteome</keyword>
<dbReference type="Proteomes" id="UP001396898">
    <property type="component" value="Unassembled WGS sequence"/>
</dbReference>
<protein>
    <recommendedName>
        <fullName evidence="8">Rhodopsin domain-containing protein</fullName>
    </recommendedName>
</protein>
<comment type="subcellular location">
    <subcellularLocation>
        <location evidence="1">Membrane</location>
        <topology evidence="1">Multi-pass membrane protein</topology>
    </subcellularLocation>
</comment>
<evidence type="ECO:0000256" key="3">
    <source>
        <dbReference type="ARBA" id="ARBA00022989"/>
    </source>
</evidence>
<evidence type="ECO:0000256" key="1">
    <source>
        <dbReference type="ARBA" id="ARBA00004141"/>
    </source>
</evidence>
<dbReference type="PANTHER" id="PTHR33048:SF47">
    <property type="entry name" value="INTEGRAL MEMBRANE PROTEIN-RELATED"/>
    <property type="match status" value="1"/>
</dbReference>
<name>A0ABR1R1P3_9PEZI</name>
<dbReference type="Pfam" id="PF20684">
    <property type="entry name" value="Fung_rhodopsin"/>
    <property type="match status" value="1"/>
</dbReference>
<feature type="compositionally biased region" description="Polar residues" evidence="6">
    <location>
        <begin position="387"/>
        <end position="399"/>
    </location>
</feature>
<feature type="transmembrane region" description="Helical" evidence="7">
    <location>
        <begin position="280"/>
        <end position="300"/>
    </location>
</feature>
<evidence type="ECO:0000256" key="2">
    <source>
        <dbReference type="ARBA" id="ARBA00022692"/>
    </source>
</evidence>
<feature type="transmembrane region" description="Helical" evidence="7">
    <location>
        <begin position="47"/>
        <end position="66"/>
    </location>
</feature>
<evidence type="ECO:0000256" key="7">
    <source>
        <dbReference type="SAM" id="Phobius"/>
    </source>
</evidence>
<sequence>MHNPFWIRSYVARRYDEAAAKAAHIQHMADVAATQDLSEDIRGRARWLTIGFTLFATVVVAMRFVARRRQGAKILIDDWLTVVTLVLCYGNMVMNIVLIDQGVGLHTGSLSLEQLGKMNETLVGAEILYVTGVNMYKIALLYLYFRLFPTRDIRLGSYILGGISCVWNVACIFAATFQCLPREKLWQPWLQGGCIDLFLTQLAISVPCMMLDVAILCLPMRHVWNLKTNLTQRVFLTIIFLLGSYVVFTSIYRFVIFLQYNNDDNSFTLGDGIAWNVIEIASGIISACLPTLGPLVRIVFKAVYPTTLRSRALSGNKLGGYNHSSSYAKKSNKSSGVATIGGGGGGSYARQSRPLAALEDGKYGVIDNDDDVQFGGGGPRTPGTPGHSSLSRGSVSITVSHHRDGSGGDGIGYASSHDEIPLTAIRQETHVELTYESASQCANRTKDGFV</sequence>
<evidence type="ECO:0000256" key="4">
    <source>
        <dbReference type="ARBA" id="ARBA00023136"/>
    </source>
</evidence>
<keyword evidence="2 7" id="KW-0812">Transmembrane</keyword>
<feature type="transmembrane region" description="Helical" evidence="7">
    <location>
        <begin position="127"/>
        <end position="145"/>
    </location>
</feature>
<keyword evidence="3 7" id="KW-1133">Transmembrane helix</keyword>
<evidence type="ECO:0000256" key="6">
    <source>
        <dbReference type="SAM" id="MobiDB-lite"/>
    </source>
</evidence>
<reference evidence="9 10" key="1">
    <citation type="submission" date="2023-01" db="EMBL/GenBank/DDBJ databases">
        <title>Analysis of 21 Apiospora genomes using comparative genomics revels a genus with tremendous synthesis potential of carbohydrate active enzymes and secondary metabolites.</title>
        <authorList>
            <person name="Sorensen T."/>
        </authorList>
    </citation>
    <scope>NUCLEOTIDE SEQUENCE [LARGE SCALE GENOMIC DNA]</scope>
    <source>
        <strain evidence="9 10">CBS 20057</strain>
    </source>
</reference>
<accession>A0ABR1R1P3</accession>
<feature type="transmembrane region" description="Helical" evidence="7">
    <location>
        <begin position="234"/>
        <end position="260"/>
    </location>
</feature>
<keyword evidence="4 7" id="KW-0472">Membrane</keyword>
<dbReference type="PANTHER" id="PTHR33048">
    <property type="entry name" value="PTH11-LIKE INTEGRAL MEMBRANE PROTEIN (AFU_ORTHOLOGUE AFUA_5G11245)"/>
    <property type="match status" value="1"/>
</dbReference>
<feature type="transmembrane region" description="Helical" evidence="7">
    <location>
        <begin position="197"/>
        <end position="218"/>
    </location>
</feature>
<evidence type="ECO:0000313" key="10">
    <source>
        <dbReference type="Proteomes" id="UP001396898"/>
    </source>
</evidence>
<comment type="caution">
    <text evidence="9">The sequence shown here is derived from an EMBL/GenBank/DDBJ whole genome shotgun (WGS) entry which is preliminary data.</text>
</comment>